<reference evidence="3 4" key="1">
    <citation type="submission" date="2021-03" db="EMBL/GenBank/DDBJ databases">
        <authorList>
            <person name="Grouzdev D.S."/>
        </authorList>
    </citation>
    <scope>NUCLEOTIDE SEQUENCE [LARGE SCALE GENOMIC DNA]</scope>
    <source>
        <strain evidence="3 4">M50-1</strain>
    </source>
</reference>
<evidence type="ECO:0000256" key="1">
    <source>
        <dbReference type="SAM" id="Phobius"/>
    </source>
</evidence>
<keyword evidence="1" id="KW-0812">Transmembrane</keyword>
<dbReference type="Pfam" id="PF00033">
    <property type="entry name" value="Cytochrome_B"/>
    <property type="match status" value="1"/>
</dbReference>
<feature type="transmembrane region" description="Helical" evidence="1">
    <location>
        <begin position="162"/>
        <end position="188"/>
    </location>
</feature>
<name>A0ABS4DEI0_9CHLR</name>
<dbReference type="SUPFAM" id="SSF81342">
    <property type="entry name" value="Transmembrane di-heme cytochromes"/>
    <property type="match status" value="1"/>
</dbReference>
<dbReference type="RefSeq" id="WP_135480017.1">
    <property type="nucleotide sequence ID" value="NZ_SIJK02000045.1"/>
</dbReference>
<feature type="transmembrane region" description="Helical" evidence="1">
    <location>
        <begin position="379"/>
        <end position="401"/>
    </location>
</feature>
<feature type="transmembrane region" description="Helical" evidence="1">
    <location>
        <begin position="306"/>
        <end position="325"/>
    </location>
</feature>
<evidence type="ECO:0000313" key="4">
    <source>
        <dbReference type="Proteomes" id="UP001193081"/>
    </source>
</evidence>
<feature type="transmembrane region" description="Helical" evidence="1">
    <location>
        <begin position="345"/>
        <end position="367"/>
    </location>
</feature>
<sequence>MSWLSNAFDRLRFRARPPSDDRSRMRAVANNLILHLHPTRVPAPALRFTHTWGLGGISALLTVILVVTGVLLMFRYDASVERAYASIQTLETVVPFGALLRNVHHWSANLLVITVLLHLVRVFLTGGFFRDRRGNWIFGLFLLLIVLAFNFTGYLLPWDQLAFWAITVGTGLLDYIPVVGVLVANFLLGGREVGQAALRNFYALHVAVLPVVLMLALSYHFWRVRKDGGVALPDQTGPVEKLTTIPHLVGIELGIALVTLTAVMLFAMLVPAPLEGMANPAHPPNPAKAAWYFLGVQELLLHMHPLAALALSTIGLLGLAAVPFWDRDDSAIGIGGRSTRGRKAAWLGVALSVLLTPLLVVIDEWWLDLPALLPGLPTLVSNGLIPLGLTLAGLAGVYWLIRLVLRTRHNEALVGLFSFTMSALVVLTLIGIFFRGSNMALVWPW</sequence>
<feature type="transmembrane region" description="Helical" evidence="1">
    <location>
        <begin position="413"/>
        <end position="434"/>
    </location>
</feature>
<keyword evidence="1" id="KW-1133">Transmembrane helix</keyword>
<dbReference type="PROSITE" id="PS51002">
    <property type="entry name" value="CYTB_NTER"/>
    <property type="match status" value="1"/>
</dbReference>
<dbReference type="PANTHER" id="PTHR19271:SF16">
    <property type="entry name" value="CYTOCHROME B"/>
    <property type="match status" value="1"/>
</dbReference>
<evidence type="ECO:0000259" key="2">
    <source>
        <dbReference type="PROSITE" id="PS51002"/>
    </source>
</evidence>
<dbReference type="InterPro" id="IPR016174">
    <property type="entry name" value="Di-haem_cyt_TM"/>
</dbReference>
<evidence type="ECO:0000313" key="3">
    <source>
        <dbReference type="EMBL" id="MBP1467855.1"/>
    </source>
</evidence>
<dbReference type="Gene3D" id="1.20.810.10">
    <property type="entry name" value="Cytochrome Bc1 Complex, Chain C"/>
    <property type="match status" value="1"/>
</dbReference>
<feature type="transmembrane region" description="Helical" evidence="1">
    <location>
        <begin position="52"/>
        <end position="74"/>
    </location>
</feature>
<accession>A0ABS4DEI0</accession>
<dbReference type="PANTHER" id="PTHR19271">
    <property type="entry name" value="CYTOCHROME B"/>
    <property type="match status" value="1"/>
</dbReference>
<keyword evidence="1" id="KW-0472">Membrane</keyword>
<comment type="caution">
    <text evidence="3">The sequence shown here is derived from an EMBL/GenBank/DDBJ whole genome shotgun (WGS) entry which is preliminary data.</text>
</comment>
<dbReference type="InterPro" id="IPR005797">
    <property type="entry name" value="Cyt_b/b6_N"/>
</dbReference>
<feature type="transmembrane region" description="Helical" evidence="1">
    <location>
        <begin position="136"/>
        <end position="156"/>
    </location>
</feature>
<protein>
    <submittedName>
        <fullName evidence="3">Cytochrome b N-terminal domain-containing protein</fullName>
    </submittedName>
</protein>
<dbReference type="InterPro" id="IPR027387">
    <property type="entry name" value="Cytb/b6-like_sf"/>
</dbReference>
<organism evidence="3 4">
    <name type="scientific">Candidatus Chloroploca mongolica</name>
    <dbReference type="NCBI Taxonomy" id="2528176"/>
    <lineage>
        <taxon>Bacteria</taxon>
        <taxon>Bacillati</taxon>
        <taxon>Chloroflexota</taxon>
        <taxon>Chloroflexia</taxon>
        <taxon>Chloroflexales</taxon>
        <taxon>Chloroflexineae</taxon>
        <taxon>Oscillochloridaceae</taxon>
        <taxon>Candidatus Chloroploca</taxon>
    </lineage>
</organism>
<feature type="domain" description="Cytochrome b/b6 N-terminal region profile" evidence="2">
    <location>
        <begin position="15"/>
        <end position="233"/>
    </location>
</feature>
<gene>
    <name evidence="3" type="ORF">EYB53_019220</name>
</gene>
<feature type="transmembrane region" description="Helical" evidence="1">
    <location>
        <begin position="106"/>
        <end position="124"/>
    </location>
</feature>
<dbReference type="EMBL" id="SIJK02000045">
    <property type="protein sequence ID" value="MBP1467855.1"/>
    <property type="molecule type" value="Genomic_DNA"/>
</dbReference>
<keyword evidence="4" id="KW-1185">Reference proteome</keyword>
<feature type="transmembrane region" description="Helical" evidence="1">
    <location>
        <begin position="200"/>
        <end position="222"/>
    </location>
</feature>
<proteinExistence type="predicted"/>
<dbReference type="Proteomes" id="UP001193081">
    <property type="component" value="Unassembled WGS sequence"/>
</dbReference>